<proteinExistence type="predicted"/>
<dbReference type="InterPro" id="IPR036396">
    <property type="entry name" value="Cyt_P450_sf"/>
</dbReference>
<keyword evidence="5 7" id="KW-0408">Iron</keyword>
<feature type="binding site" description="axial binding residue" evidence="7">
    <location>
        <position position="174"/>
    </location>
    <ligand>
        <name>heme</name>
        <dbReference type="ChEBI" id="CHEBI:30413"/>
    </ligand>
    <ligandPart>
        <name>Fe</name>
        <dbReference type="ChEBI" id="CHEBI:18248"/>
    </ligandPart>
</feature>
<dbReference type="GO" id="GO:0016020">
    <property type="term" value="C:membrane"/>
    <property type="evidence" value="ECO:0007669"/>
    <property type="project" value="UniProtKB-SubCell"/>
</dbReference>
<keyword evidence="4" id="KW-1133">Transmembrane helix</keyword>
<dbReference type="PANTHER" id="PTHR24298:SF491">
    <property type="entry name" value="CYTOCHROME P450 93A2"/>
    <property type="match status" value="1"/>
</dbReference>
<comment type="cofactor">
    <cofactor evidence="7">
        <name>heme</name>
        <dbReference type="ChEBI" id="CHEBI:30413"/>
    </cofactor>
</comment>
<gene>
    <name evidence="8" type="ORF">Adt_39217</name>
</gene>
<dbReference type="Proteomes" id="UP001604336">
    <property type="component" value="Unassembled WGS sequence"/>
</dbReference>
<evidence type="ECO:0000256" key="4">
    <source>
        <dbReference type="ARBA" id="ARBA00022989"/>
    </source>
</evidence>
<comment type="subcellular location">
    <subcellularLocation>
        <location evidence="1">Membrane</location>
        <topology evidence="1">Single-pass membrane protein</topology>
    </subcellularLocation>
</comment>
<dbReference type="GO" id="GO:0046872">
    <property type="term" value="F:metal ion binding"/>
    <property type="evidence" value="ECO:0007669"/>
    <property type="project" value="UniProtKB-KW"/>
</dbReference>
<dbReference type="PANTHER" id="PTHR24298">
    <property type="entry name" value="FLAVONOID 3'-MONOOXYGENASE-RELATED"/>
    <property type="match status" value="1"/>
</dbReference>
<keyword evidence="2" id="KW-0812">Transmembrane</keyword>
<dbReference type="SUPFAM" id="SSF48264">
    <property type="entry name" value="Cytochrome P450"/>
    <property type="match status" value="1"/>
</dbReference>
<evidence type="ECO:0000256" key="5">
    <source>
        <dbReference type="ARBA" id="ARBA00023004"/>
    </source>
</evidence>
<dbReference type="AlphaFoldDB" id="A0ABD1Q4G0"/>
<dbReference type="PRINTS" id="PR00385">
    <property type="entry name" value="P450"/>
</dbReference>
<evidence type="ECO:0000313" key="9">
    <source>
        <dbReference type="Proteomes" id="UP001604336"/>
    </source>
</evidence>
<protein>
    <submittedName>
        <fullName evidence="8">Cytochrome</fullName>
    </submittedName>
</protein>
<keyword evidence="9" id="KW-1185">Reference proteome</keyword>
<evidence type="ECO:0000313" key="8">
    <source>
        <dbReference type="EMBL" id="KAL2471081.1"/>
    </source>
</evidence>
<dbReference type="EMBL" id="JBFOLK010000012">
    <property type="protein sequence ID" value="KAL2471081.1"/>
    <property type="molecule type" value="Genomic_DNA"/>
</dbReference>
<evidence type="ECO:0000256" key="6">
    <source>
        <dbReference type="ARBA" id="ARBA00023136"/>
    </source>
</evidence>
<sequence>MNGEGCDVGVEFMALTNNVISMMTMSTRCSTNVDETAQIRKIARGITQLSGLLSLGEAFILLKKLVDESDIPNLPYLHAVVKETLRLHPSLPLVFRKCREDCSIKGFPIAKNSRIAVNLYAINRDPNDWEDAAEFKPERFLINIAINAIGHADQEDMKVQNYCYVPFGGGRRGCSGANLAISLLHITLAASIQCFHWKIKGAEKVDMEEGAGFSVPMAHPLVCYPILRVNPSDLLMIN</sequence>
<comment type="caution">
    <text evidence="8">The sequence shown here is derived from an EMBL/GenBank/DDBJ whole genome shotgun (WGS) entry which is preliminary data.</text>
</comment>
<dbReference type="InterPro" id="IPR001128">
    <property type="entry name" value="Cyt_P450"/>
</dbReference>
<evidence type="ECO:0000256" key="3">
    <source>
        <dbReference type="ARBA" id="ARBA00022723"/>
    </source>
</evidence>
<dbReference type="InterPro" id="IPR002403">
    <property type="entry name" value="Cyt_P450_E_grp-IV"/>
</dbReference>
<organism evidence="8 9">
    <name type="scientific">Abeliophyllum distichum</name>
    <dbReference type="NCBI Taxonomy" id="126358"/>
    <lineage>
        <taxon>Eukaryota</taxon>
        <taxon>Viridiplantae</taxon>
        <taxon>Streptophyta</taxon>
        <taxon>Embryophyta</taxon>
        <taxon>Tracheophyta</taxon>
        <taxon>Spermatophyta</taxon>
        <taxon>Magnoliopsida</taxon>
        <taxon>eudicotyledons</taxon>
        <taxon>Gunneridae</taxon>
        <taxon>Pentapetalae</taxon>
        <taxon>asterids</taxon>
        <taxon>lamiids</taxon>
        <taxon>Lamiales</taxon>
        <taxon>Oleaceae</taxon>
        <taxon>Forsythieae</taxon>
        <taxon>Abeliophyllum</taxon>
    </lineage>
</organism>
<evidence type="ECO:0000256" key="1">
    <source>
        <dbReference type="ARBA" id="ARBA00004167"/>
    </source>
</evidence>
<evidence type="ECO:0000256" key="2">
    <source>
        <dbReference type="ARBA" id="ARBA00022692"/>
    </source>
</evidence>
<keyword evidence="3 7" id="KW-0479">Metal-binding</keyword>
<dbReference type="Pfam" id="PF00067">
    <property type="entry name" value="p450"/>
    <property type="match status" value="1"/>
</dbReference>
<name>A0ABD1Q4G0_9LAMI</name>
<keyword evidence="6" id="KW-0472">Membrane</keyword>
<accession>A0ABD1Q4G0</accession>
<dbReference type="Gene3D" id="1.10.630.10">
    <property type="entry name" value="Cytochrome P450"/>
    <property type="match status" value="1"/>
</dbReference>
<keyword evidence="7" id="KW-0349">Heme</keyword>
<dbReference type="PRINTS" id="PR00465">
    <property type="entry name" value="EP450IV"/>
</dbReference>
<dbReference type="InterPro" id="IPR051103">
    <property type="entry name" value="Plant_metabolite_P450s"/>
</dbReference>
<evidence type="ECO:0000256" key="7">
    <source>
        <dbReference type="PIRSR" id="PIRSR602403-1"/>
    </source>
</evidence>
<reference evidence="9" key="1">
    <citation type="submission" date="2024-07" db="EMBL/GenBank/DDBJ databases">
        <title>Two chromosome-level genome assemblies of Korean endemic species Abeliophyllum distichum and Forsythia ovata (Oleaceae).</title>
        <authorList>
            <person name="Jang H."/>
        </authorList>
    </citation>
    <scope>NUCLEOTIDE SEQUENCE [LARGE SCALE GENOMIC DNA]</scope>
</reference>